<evidence type="ECO:0000313" key="1">
    <source>
        <dbReference type="EMBL" id="CAH2229525.1"/>
    </source>
</evidence>
<gene>
    <name evidence="1" type="primary">jg17639</name>
    <name evidence="1" type="ORF">PAEG_LOCUS8974</name>
</gene>
<evidence type="ECO:0000313" key="2">
    <source>
        <dbReference type="Proteomes" id="UP000838756"/>
    </source>
</evidence>
<reference evidence="1" key="1">
    <citation type="submission" date="2022-03" db="EMBL/GenBank/DDBJ databases">
        <authorList>
            <person name="Lindestad O."/>
        </authorList>
    </citation>
    <scope>NUCLEOTIDE SEQUENCE</scope>
</reference>
<proteinExistence type="predicted"/>
<protein>
    <submittedName>
        <fullName evidence="1">Jg17639 protein</fullName>
    </submittedName>
</protein>
<sequence>MTNDIKPAVKIGNDELEYVDQYIYFGKQIEFNRYRNDQEIEKRVKNTWSSGPPGKPYRGRPCTRWYDYMKKIGGPQWIKLHQDRKRWQALEEAFTGESSWNPDT</sequence>
<name>A0A8S4R5Y6_9NEOP</name>
<organism evidence="1 2">
    <name type="scientific">Pararge aegeria aegeria</name>
    <dbReference type="NCBI Taxonomy" id="348720"/>
    <lineage>
        <taxon>Eukaryota</taxon>
        <taxon>Metazoa</taxon>
        <taxon>Ecdysozoa</taxon>
        <taxon>Arthropoda</taxon>
        <taxon>Hexapoda</taxon>
        <taxon>Insecta</taxon>
        <taxon>Pterygota</taxon>
        <taxon>Neoptera</taxon>
        <taxon>Endopterygota</taxon>
        <taxon>Lepidoptera</taxon>
        <taxon>Glossata</taxon>
        <taxon>Ditrysia</taxon>
        <taxon>Papilionoidea</taxon>
        <taxon>Nymphalidae</taxon>
        <taxon>Satyrinae</taxon>
        <taxon>Satyrini</taxon>
        <taxon>Parargina</taxon>
        <taxon>Pararge</taxon>
    </lineage>
</organism>
<comment type="caution">
    <text evidence="1">The sequence shown here is derived from an EMBL/GenBank/DDBJ whole genome shotgun (WGS) entry which is preliminary data.</text>
</comment>
<dbReference type="AlphaFoldDB" id="A0A8S4R5Y6"/>
<dbReference type="EMBL" id="CAKXAJ010024723">
    <property type="protein sequence ID" value="CAH2229525.1"/>
    <property type="molecule type" value="Genomic_DNA"/>
</dbReference>
<keyword evidence="2" id="KW-1185">Reference proteome</keyword>
<dbReference type="OrthoDB" id="8193815at2759"/>
<dbReference type="Proteomes" id="UP000838756">
    <property type="component" value="Unassembled WGS sequence"/>
</dbReference>
<accession>A0A8S4R5Y6</accession>